<evidence type="ECO:0000313" key="1">
    <source>
        <dbReference type="EMBL" id="MDT0392922.1"/>
    </source>
</evidence>
<keyword evidence="2" id="KW-1185">Reference proteome</keyword>
<proteinExistence type="predicted"/>
<sequence>MNDNQQTPATAEDEHDRPLTLAVLRRLVRYNWSGLPGNTPVVLSSDAKGSSFSPFATFDHGRYAPTDTGRSGAIYPLAERLELDRELCELYAGRIPDSAVRALVLYPLG</sequence>
<organism evidence="1 2">
    <name type="scientific">Streptomyces dubilierae</name>
    <dbReference type="NCBI Taxonomy" id="3075533"/>
    <lineage>
        <taxon>Bacteria</taxon>
        <taxon>Bacillati</taxon>
        <taxon>Actinomycetota</taxon>
        <taxon>Actinomycetes</taxon>
        <taxon>Kitasatosporales</taxon>
        <taxon>Streptomycetaceae</taxon>
        <taxon>Streptomyces</taxon>
    </lineage>
</organism>
<dbReference type="EMBL" id="JAVREU010000034">
    <property type="protein sequence ID" value="MDT0392922.1"/>
    <property type="molecule type" value="Genomic_DNA"/>
</dbReference>
<dbReference type="RefSeq" id="WP_311689016.1">
    <property type="nucleotide sequence ID" value="NZ_JAVREU010000034.1"/>
</dbReference>
<comment type="caution">
    <text evidence="1">The sequence shown here is derived from an EMBL/GenBank/DDBJ whole genome shotgun (WGS) entry which is preliminary data.</text>
</comment>
<reference evidence="2" key="1">
    <citation type="submission" date="2023-07" db="EMBL/GenBank/DDBJ databases">
        <title>30 novel species of actinomycetes from the DSMZ collection.</title>
        <authorList>
            <person name="Nouioui I."/>
        </authorList>
    </citation>
    <scope>NUCLEOTIDE SEQUENCE [LARGE SCALE GENOMIC DNA]</scope>
    <source>
        <strain evidence="2">DSM 41921</strain>
    </source>
</reference>
<evidence type="ECO:0000313" key="2">
    <source>
        <dbReference type="Proteomes" id="UP001183586"/>
    </source>
</evidence>
<name>A0ABU2PL79_9ACTN</name>
<dbReference type="Proteomes" id="UP001183586">
    <property type="component" value="Unassembled WGS sequence"/>
</dbReference>
<gene>
    <name evidence="1" type="ORF">RM641_36450</name>
</gene>
<accession>A0ABU2PL79</accession>
<protein>
    <submittedName>
        <fullName evidence="1">Uncharacterized protein</fullName>
    </submittedName>
</protein>